<dbReference type="GO" id="GO:0005643">
    <property type="term" value="C:nuclear pore"/>
    <property type="evidence" value="ECO:0007669"/>
    <property type="project" value="TreeGrafter"/>
</dbReference>
<dbReference type="PANTHER" id="PTHR23138:SF87">
    <property type="entry name" value="E3 SUMO-PROTEIN LIGASE RANBP2"/>
    <property type="match status" value="1"/>
</dbReference>
<feature type="domain" description="RanBD1" evidence="2">
    <location>
        <begin position="18"/>
        <end position="155"/>
    </location>
</feature>
<dbReference type="Pfam" id="PF00638">
    <property type="entry name" value="Ran_BP1"/>
    <property type="match status" value="1"/>
</dbReference>
<dbReference type="SUPFAM" id="SSF50729">
    <property type="entry name" value="PH domain-like"/>
    <property type="match status" value="1"/>
</dbReference>
<dbReference type="SMART" id="SM00160">
    <property type="entry name" value="RanBD"/>
    <property type="match status" value="1"/>
</dbReference>
<organism evidence="3 4">
    <name type="scientific">Fomitopsis schrenkii</name>
    <name type="common">Brown rot fungus</name>
    <dbReference type="NCBI Taxonomy" id="2126942"/>
    <lineage>
        <taxon>Eukaryota</taxon>
        <taxon>Fungi</taxon>
        <taxon>Dikarya</taxon>
        <taxon>Basidiomycota</taxon>
        <taxon>Agaricomycotina</taxon>
        <taxon>Agaricomycetes</taxon>
        <taxon>Polyporales</taxon>
        <taxon>Fomitopsis</taxon>
    </lineage>
</organism>
<dbReference type="Gene3D" id="2.30.29.30">
    <property type="entry name" value="Pleckstrin-homology domain (PH domain)/Phosphotyrosine-binding domain (PTB)"/>
    <property type="match status" value="1"/>
</dbReference>
<dbReference type="CDD" id="cd13179">
    <property type="entry name" value="RanBD_RanBP1"/>
    <property type="match status" value="1"/>
</dbReference>
<evidence type="ECO:0000256" key="1">
    <source>
        <dbReference type="SAM" id="MobiDB-lite"/>
    </source>
</evidence>
<dbReference type="GO" id="GO:0005737">
    <property type="term" value="C:cytoplasm"/>
    <property type="evidence" value="ECO:0007669"/>
    <property type="project" value="TreeGrafter"/>
</dbReference>
<dbReference type="GO" id="GO:0006913">
    <property type="term" value="P:nucleocytoplasmic transport"/>
    <property type="evidence" value="ECO:0007669"/>
    <property type="project" value="InterPro"/>
</dbReference>
<feature type="compositionally biased region" description="Acidic residues" evidence="1">
    <location>
        <begin position="170"/>
        <end position="180"/>
    </location>
</feature>
<dbReference type="OrthoDB" id="2357150at2759"/>
<accession>S8F3M4</accession>
<protein>
    <recommendedName>
        <fullName evidence="2">RanBD1 domain-containing protein</fullName>
    </recommendedName>
</protein>
<dbReference type="eggNOG" id="KOG0864">
    <property type="taxonomic scope" value="Eukaryota"/>
</dbReference>
<dbReference type="PROSITE" id="PS50196">
    <property type="entry name" value="RANBD1"/>
    <property type="match status" value="1"/>
</dbReference>
<name>S8F3M4_FOMSC</name>
<dbReference type="AlphaFoldDB" id="S8F3M4"/>
<dbReference type="FunCoup" id="S8F3M4">
    <property type="interactions" value="632"/>
</dbReference>
<feature type="compositionally biased region" description="Low complexity" evidence="1">
    <location>
        <begin position="154"/>
        <end position="165"/>
    </location>
</feature>
<keyword evidence="4" id="KW-1185">Reference proteome</keyword>
<feature type="compositionally biased region" description="Basic and acidic residues" evidence="1">
    <location>
        <begin position="181"/>
        <end position="205"/>
    </location>
</feature>
<dbReference type="HOGENOM" id="CLU_067861_1_1_1"/>
<feature type="region of interest" description="Disordered" evidence="1">
    <location>
        <begin position="150"/>
        <end position="205"/>
    </location>
</feature>
<dbReference type="FunFam" id="2.30.29.30:FF:000018">
    <property type="entry name" value="E3 SUMO-protein ligase RanBP2"/>
    <property type="match status" value="1"/>
</dbReference>
<dbReference type="GO" id="GO:0005096">
    <property type="term" value="F:GTPase activator activity"/>
    <property type="evidence" value="ECO:0007669"/>
    <property type="project" value="TreeGrafter"/>
</dbReference>
<evidence type="ECO:0000313" key="3">
    <source>
        <dbReference type="EMBL" id="EPS93554.1"/>
    </source>
</evidence>
<dbReference type="PANTHER" id="PTHR23138">
    <property type="entry name" value="RAN BINDING PROTEIN"/>
    <property type="match status" value="1"/>
</dbReference>
<gene>
    <name evidence="3" type="ORF">FOMPIDRAFT_1026500</name>
</gene>
<dbReference type="EMBL" id="KE504269">
    <property type="protein sequence ID" value="EPS93554.1"/>
    <property type="molecule type" value="Genomic_DNA"/>
</dbReference>
<dbReference type="InParanoid" id="S8F3M4"/>
<dbReference type="InterPro" id="IPR045255">
    <property type="entry name" value="RanBP1-like"/>
</dbReference>
<dbReference type="InterPro" id="IPR000156">
    <property type="entry name" value="Ran_bind_dom"/>
</dbReference>
<dbReference type="Proteomes" id="UP000015241">
    <property type="component" value="Unassembled WGS sequence"/>
</dbReference>
<dbReference type="STRING" id="743788.S8F3M4"/>
<feature type="region of interest" description="Disordered" evidence="1">
    <location>
        <begin position="1"/>
        <end position="22"/>
    </location>
</feature>
<sequence>MTDTPDALAPRDEEHDPHFEPVIKLTEQVETKTNEEDEQVLFKMRAKLFRFAADASEWKERGTGDVRLLQHKETKKVRLVMRRDKTLKVCANHAISSDMKLQPNIGSDRSWVWKVAADYSESPPTSETLAIRFANADNASEFKVAFESAQKTNASLPQASSAPPSYEEKPVEEEKEEEAPAEEKQEETAAEEKAEEAAPEEKKEE</sequence>
<feature type="compositionally biased region" description="Basic and acidic residues" evidence="1">
    <location>
        <begin position="9"/>
        <end position="22"/>
    </location>
</feature>
<proteinExistence type="predicted"/>
<dbReference type="InterPro" id="IPR011993">
    <property type="entry name" value="PH-like_dom_sf"/>
</dbReference>
<reference evidence="3 4" key="1">
    <citation type="journal article" date="2012" name="Science">
        <title>The Paleozoic origin of enzymatic lignin decomposition reconstructed from 31 fungal genomes.</title>
        <authorList>
            <person name="Floudas D."/>
            <person name="Binder M."/>
            <person name="Riley R."/>
            <person name="Barry K."/>
            <person name="Blanchette R.A."/>
            <person name="Henrissat B."/>
            <person name="Martinez A.T."/>
            <person name="Otillar R."/>
            <person name="Spatafora J.W."/>
            <person name="Yadav J.S."/>
            <person name="Aerts A."/>
            <person name="Benoit I."/>
            <person name="Boyd A."/>
            <person name="Carlson A."/>
            <person name="Copeland A."/>
            <person name="Coutinho P.M."/>
            <person name="de Vries R.P."/>
            <person name="Ferreira P."/>
            <person name="Findley K."/>
            <person name="Foster B."/>
            <person name="Gaskell J."/>
            <person name="Glotzer D."/>
            <person name="Gorecki P."/>
            <person name="Heitman J."/>
            <person name="Hesse C."/>
            <person name="Hori C."/>
            <person name="Igarashi K."/>
            <person name="Jurgens J.A."/>
            <person name="Kallen N."/>
            <person name="Kersten P."/>
            <person name="Kohler A."/>
            <person name="Kuees U."/>
            <person name="Kumar T.K.A."/>
            <person name="Kuo A."/>
            <person name="LaButti K."/>
            <person name="Larrondo L.F."/>
            <person name="Lindquist E."/>
            <person name="Ling A."/>
            <person name="Lombard V."/>
            <person name="Lucas S."/>
            <person name="Lundell T."/>
            <person name="Martin R."/>
            <person name="McLaughlin D.J."/>
            <person name="Morgenstern I."/>
            <person name="Morin E."/>
            <person name="Murat C."/>
            <person name="Nagy L.G."/>
            <person name="Nolan M."/>
            <person name="Ohm R.A."/>
            <person name="Patyshakuliyeva A."/>
            <person name="Rokas A."/>
            <person name="Ruiz-Duenas F.J."/>
            <person name="Sabat G."/>
            <person name="Salamov A."/>
            <person name="Samejima M."/>
            <person name="Schmutz J."/>
            <person name="Slot J.C."/>
            <person name="St John F."/>
            <person name="Stenlid J."/>
            <person name="Sun H."/>
            <person name="Sun S."/>
            <person name="Syed K."/>
            <person name="Tsang A."/>
            <person name="Wiebenga A."/>
            <person name="Young D."/>
            <person name="Pisabarro A."/>
            <person name="Eastwood D.C."/>
            <person name="Martin F."/>
            <person name="Cullen D."/>
            <person name="Grigoriev I.V."/>
            <person name="Hibbett D.S."/>
        </authorList>
    </citation>
    <scope>NUCLEOTIDE SEQUENCE</scope>
    <source>
        <strain evidence="4">FP-58527</strain>
    </source>
</reference>
<dbReference type="InterPro" id="IPR045256">
    <property type="entry name" value="RanBP1_RanBD"/>
</dbReference>
<evidence type="ECO:0000259" key="2">
    <source>
        <dbReference type="PROSITE" id="PS50196"/>
    </source>
</evidence>
<evidence type="ECO:0000313" key="4">
    <source>
        <dbReference type="Proteomes" id="UP000015241"/>
    </source>
</evidence>